<evidence type="ECO:0000256" key="6">
    <source>
        <dbReference type="ARBA" id="ARBA00023136"/>
    </source>
</evidence>
<evidence type="ECO:0000256" key="7">
    <source>
        <dbReference type="ARBA" id="ARBA00023177"/>
    </source>
</evidence>
<dbReference type="PANTHER" id="PTHR11730">
    <property type="entry name" value="AMMONIUM TRANSPORTER"/>
    <property type="match status" value="1"/>
</dbReference>
<dbReference type="FunFam" id="1.10.3430.10:FF:000016">
    <property type="entry name" value="Ammonium transporter"/>
    <property type="match status" value="1"/>
</dbReference>
<name>A0A7S4V6F1_9STRA</name>
<keyword evidence="4 8" id="KW-0812">Transmembrane</keyword>
<dbReference type="GO" id="GO:0097272">
    <property type="term" value="P:ammonium homeostasis"/>
    <property type="evidence" value="ECO:0007669"/>
    <property type="project" value="TreeGrafter"/>
</dbReference>
<dbReference type="InterPro" id="IPR018047">
    <property type="entry name" value="Ammonium_transpt_CS"/>
</dbReference>
<feature type="transmembrane region" description="Helical" evidence="8">
    <location>
        <begin position="380"/>
        <end position="402"/>
    </location>
</feature>
<feature type="transmembrane region" description="Helical" evidence="8">
    <location>
        <begin position="167"/>
        <end position="188"/>
    </location>
</feature>
<evidence type="ECO:0000259" key="10">
    <source>
        <dbReference type="Pfam" id="PF00909"/>
    </source>
</evidence>
<feature type="domain" description="Ammonium transporter AmtB-like" evidence="10">
    <location>
        <begin position="58"/>
        <end position="482"/>
    </location>
</feature>
<proteinExistence type="inferred from homology"/>
<comment type="similarity">
    <text evidence="2 8">Belongs to the ammonia transporter channel (TC 1.A.11.2) family.</text>
</comment>
<comment type="subcellular location">
    <subcellularLocation>
        <location evidence="8">Cell membrane</location>
        <topology evidence="8">Multi-pass membrane protein</topology>
    </subcellularLocation>
    <subcellularLocation>
        <location evidence="1">Membrane</location>
        <topology evidence="1">Multi-pass membrane protein</topology>
    </subcellularLocation>
</comment>
<evidence type="ECO:0000256" key="8">
    <source>
        <dbReference type="RuleBase" id="RU362002"/>
    </source>
</evidence>
<dbReference type="GO" id="GO:0008519">
    <property type="term" value="F:ammonium channel activity"/>
    <property type="evidence" value="ECO:0007669"/>
    <property type="project" value="InterPro"/>
</dbReference>
<keyword evidence="7 8" id="KW-0924">Ammonia transport</keyword>
<evidence type="ECO:0000256" key="3">
    <source>
        <dbReference type="ARBA" id="ARBA00022448"/>
    </source>
</evidence>
<dbReference type="SUPFAM" id="SSF111352">
    <property type="entry name" value="Ammonium transporter"/>
    <property type="match status" value="1"/>
</dbReference>
<feature type="region of interest" description="Disordered" evidence="9">
    <location>
        <begin position="507"/>
        <end position="554"/>
    </location>
</feature>
<protein>
    <recommendedName>
        <fullName evidence="8">Ammonium transporter</fullName>
    </recommendedName>
</protein>
<keyword evidence="3 8" id="KW-0813">Transport</keyword>
<dbReference type="NCBIfam" id="TIGR00836">
    <property type="entry name" value="amt"/>
    <property type="match status" value="1"/>
</dbReference>
<evidence type="ECO:0000313" key="11">
    <source>
        <dbReference type="EMBL" id="CAE4610483.1"/>
    </source>
</evidence>
<feature type="transmembrane region" description="Helical" evidence="8">
    <location>
        <begin position="252"/>
        <end position="274"/>
    </location>
</feature>
<feature type="transmembrane region" description="Helical" evidence="8">
    <location>
        <begin position="208"/>
        <end position="231"/>
    </location>
</feature>
<sequence length="554" mass="60226">MVRTSPQDLVSMTSTYESCVEAVSPSGSLEDAYEMLQCIATTSDENHKMTSIGVNQFFLIYAASLVFLMQAGFAMLCAGSVRIKNVQNTMLKNLLDACGASLGFYTIGYAFAYGGDNFGGATTFIGTSNFFLMDVQNYAFWLFQFAFAATAATIVAGTLAERCQMTAYLFYSTFLTGFVYPVIVHSVWSQNGFLSAYQEEPLWGSGMVDFAGGGVVHFTGGLTALIATYILGPRTGRFYDRRGRKLDKPKPFPGHSVALQVLGAFILWFGWYGFNAGSITTVTKDGNGKIASLAAVNTTLAAASGCVSALFTNLIIKERKTGEATFNLIRAYNGCLAGLVSITAGCAVLEPWAAIITGFIGGLLYLGVSTLLVRLRLDDAVDAIPVHMTNGVWGLISVGLLASTNRLEAVYGRSEHPGWFYSWSQGSADGTLLGIQLCGILFIGSWVTVIMLPFFLWLNYLGWFRADSLEEVVGLDISYHGQSFGSGSEERISSEYIEAYNRRKEEIMQRRGRASDPGHESYSVEDHKDTQTDSFTQEDNGNGVVDRVIPKSEP</sequence>
<gene>
    <name evidence="11" type="ORF">DBRI00130_LOCUS16594</name>
</gene>
<dbReference type="AlphaFoldDB" id="A0A7S4V6F1"/>
<dbReference type="GO" id="GO:0005886">
    <property type="term" value="C:plasma membrane"/>
    <property type="evidence" value="ECO:0007669"/>
    <property type="project" value="UniProtKB-SubCell"/>
</dbReference>
<feature type="transmembrane region" description="Helical" evidence="8">
    <location>
        <begin position="433"/>
        <end position="458"/>
    </location>
</feature>
<feature type="transmembrane region" description="Helical" evidence="8">
    <location>
        <begin position="58"/>
        <end position="81"/>
    </location>
</feature>
<evidence type="ECO:0000256" key="4">
    <source>
        <dbReference type="ARBA" id="ARBA00022692"/>
    </source>
</evidence>
<feature type="compositionally biased region" description="Basic and acidic residues" evidence="9">
    <location>
        <begin position="507"/>
        <end position="531"/>
    </location>
</feature>
<evidence type="ECO:0000256" key="9">
    <source>
        <dbReference type="SAM" id="MobiDB-lite"/>
    </source>
</evidence>
<organism evidence="11">
    <name type="scientific">Ditylum brightwellii</name>
    <dbReference type="NCBI Taxonomy" id="49249"/>
    <lineage>
        <taxon>Eukaryota</taxon>
        <taxon>Sar</taxon>
        <taxon>Stramenopiles</taxon>
        <taxon>Ochrophyta</taxon>
        <taxon>Bacillariophyta</taxon>
        <taxon>Mediophyceae</taxon>
        <taxon>Lithodesmiophycidae</taxon>
        <taxon>Lithodesmiales</taxon>
        <taxon>Lithodesmiaceae</taxon>
        <taxon>Ditylum</taxon>
    </lineage>
</organism>
<feature type="transmembrane region" description="Helical" evidence="8">
    <location>
        <begin position="294"/>
        <end position="316"/>
    </location>
</feature>
<dbReference type="PANTHER" id="PTHR11730:SF6">
    <property type="entry name" value="AMMONIUM TRANSPORTER"/>
    <property type="match status" value="1"/>
</dbReference>
<feature type="transmembrane region" description="Helical" evidence="8">
    <location>
        <begin position="93"/>
        <end position="112"/>
    </location>
</feature>
<feature type="transmembrane region" description="Helical" evidence="8">
    <location>
        <begin position="138"/>
        <end position="160"/>
    </location>
</feature>
<dbReference type="InterPro" id="IPR001905">
    <property type="entry name" value="Ammonium_transpt"/>
</dbReference>
<evidence type="ECO:0000256" key="5">
    <source>
        <dbReference type="ARBA" id="ARBA00022989"/>
    </source>
</evidence>
<dbReference type="InterPro" id="IPR024041">
    <property type="entry name" value="NH4_transpt_AmtB-like_dom"/>
</dbReference>
<dbReference type="PROSITE" id="PS01219">
    <property type="entry name" value="AMMONIUM_TRANSP"/>
    <property type="match status" value="1"/>
</dbReference>
<evidence type="ECO:0000256" key="2">
    <source>
        <dbReference type="ARBA" id="ARBA00005887"/>
    </source>
</evidence>
<dbReference type="InterPro" id="IPR029020">
    <property type="entry name" value="Ammonium/urea_transptr"/>
</dbReference>
<dbReference type="Gene3D" id="1.10.3430.10">
    <property type="entry name" value="Ammonium transporter AmtB like domains"/>
    <property type="match status" value="1"/>
</dbReference>
<reference evidence="11" key="1">
    <citation type="submission" date="2021-01" db="EMBL/GenBank/DDBJ databases">
        <authorList>
            <person name="Corre E."/>
            <person name="Pelletier E."/>
            <person name="Niang G."/>
            <person name="Scheremetjew M."/>
            <person name="Finn R."/>
            <person name="Kale V."/>
            <person name="Holt S."/>
            <person name="Cochrane G."/>
            <person name="Meng A."/>
            <person name="Brown T."/>
            <person name="Cohen L."/>
        </authorList>
    </citation>
    <scope>NUCLEOTIDE SEQUENCE</scope>
    <source>
        <strain evidence="11">GSO104</strain>
    </source>
</reference>
<dbReference type="EMBL" id="HBNS01020933">
    <property type="protein sequence ID" value="CAE4610483.1"/>
    <property type="molecule type" value="Transcribed_RNA"/>
</dbReference>
<feature type="transmembrane region" description="Helical" evidence="8">
    <location>
        <begin position="351"/>
        <end position="373"/>
    </location>
</feature>
<keyword evidence="5 8" id="KW-1133">Transmembrane helix</keyword>
<accession>A0A7S4V6F1</accession>
<evidence type="ECO:0000256" key="1">
    <source>
        <dbReference type="ARBA" id="ARBA00004141"/>
    </source>
</evidence>
<dbReference type="Pfam" id="PF00909">
    <property type="entry name" value="Ammonium_transp"/>
    <property type="match status" value="1"/>
</dbReference>
<feature type="transmembrane region" description="Helical" evidence="8">
    <location>
        <begin position="328"/>
        <end position="345"/>
    </location>
</feature>
<keyword evidence="6 8" id="KW-0472">Membrane</keyword>